<dbReference type="RefSeq" id="XP_001595633.1">
    <property type="nucleotide sequence ID" value="XM_001595583.1"/>
</dbReference>
<dbReference type="GeneID" id="5491354"/>
<gene>
    <name evidence="1" type="ORF">SS1G_03722</name>
</gene>
<dbReference type="KEGG" id="ssl:SS1G_03722"/>
<reference evidence="2" key="1">
    <citation type="journal article" date="2011" name="PLoS Genet.">
        <title>Genomic analysis of the necrotrophic fungal pathogens Sclerotinia sclerotiorum and Botrytis cinerea.</title>
        <authorList>
            <person name="Amselem J."/>
            <person name="Cuomo C.A."/>
            <person name="van Kan J.A."/>
            <person name="Viaud M."/>
            <person name="Benito E.P."/>
            <person name="Couloux A."/>
            <person name="Coutinho P.M."/>
            <person name="de Vries R.P."/>
            <person name="Dyer P.S."/>
            <person name="Fillinger S."/>
            <person name="Fournier E."/>
            <person name="Gout L."/>
            <person name="Hahn M."/>
            <person name="Kohn L."/>
            <person name="Lapalu N."/>
            <person name="Plummer K.M."/>
            <person name="Pradier J.M."/>
            <person name="Quevillon E."/>
            <person name="Sharon A."/>
            <person name="Simon A."/>
            <person name="ten Have A."/>
            <person name="Tudzynski B."/>
            <person name="Tudzynski P."/>
            <person name="Wincker P."/>
            <person name="Andrew M."/>
            <person name="Anthouard V."/>
            <person name="Beever R.E."/>
            <person name="Beffa R."/>
            <person name="Benoit I."/>
            <person name="Bouzid O."/>
            <person name="Brault B."/>
            <person name="Chen Z."/>
            <person name="Choquer M."/>
            <person name="Collemare J."/>
            <person name="Cotton P."/>
            <person name="Danchin E.G."/>
            <person name="Da Silva C."/>
            <person name="Gautier A."/>
            <person name="Giraud C."/>
            <person name="Giraud T."/>
            <person name="Gonzalez C."/>
            <person name="Grossetete S."/>
            <person name="Guldener U."/>
            <person name="Henrissat B."/>
            <person name="Howlett B.J."/>
            <person name="Kodira C."/>
            <person name="Kretschmer M."/>
            <person name="Lappartient A."/>
            <person name="Leroch M."/>
            <person name="Levis C."/>
            <person name="Mauceli E."/>
            <person name="Neuveglise C."/>
            <person name="Oeser B."/>
            <person name="Pearson M."/>
            <person name="Poulain J."/>
            <person name="Poussereau N."/>
            <person name="Quesneville H."/>
            <person name="Rascle C."/>
            <person name="Schumacher J."/>
            <person name="Segurens B."/>
            <person name="Sexton A."/>
            <person name="Silva E."/>
            <person name="Sirven C."/>
            <person name="Soanes D.M."/>
            <person name="Talbot N.J."/>
            <person name="Templeton M."/>
            <person name="Yandava C."/>
            <person name="Yarden O."/>
            <person name="Zeng Q."/>
            <person name="Rollins J.A."/>
            <person name="Lebrun M.H."/>
            <person name="Dickman M."/>
        </authorList>
    </citation>
    <scope>NUCLEOTIDE SEQUENCE [LARGE SCALE GENOMIC DNA]</scope>
    <source>
        <strain evidence="2">ATCC 18683 / 1980 / Ss-1</strain>
    </source>
</reference>
<organism evidence="1 2">
    <name type="scientific">Sclerotinia sclerotiorum (strain ATCC 18683 / 1980 / Ss-1)</name>
    <name type="common">White mold</name>
    <name type="synonym">Whetzelinia sclerotiorum</name>
    <dbReference type="NCBI Taxonomy" id="665079"/>
    <lineage>
        <taxon>Eukaryota</taxon>
        <taxon>Fungi</taxon>
        <taxon>Dikarya</taxon>
        <taxon>Ascomycota</taxon>
        <taxon>Pezizomycotina</taxon>
        <taxon>Leotiomycetes</taxon>
        <taxon>Helotiales</taxon>
        <taxon>Sclerotiniaceae</taxon>
        <taxon>Sclerotinia</taxon>
    </lineage>
</organism>
<evidence type="ECO:0000313" key="2">
    <source>
        <dbReference type="Proteomes" id="UP000001312"/>
    </source>
</evidence>
<dbReference type="HOGENOM" id="CLU_2361007_0_0_1"/>
<dbReference type="EMBL" id="CH476624">
    <property type="protein sequence ID" value="EDO01248.1"/>
    <property type="molecule type" value="Genomic_DNA"/>
</dbReference>
<evidence type="ECO:0000313" key="1">
    <source>
        <dbReference type="EMBL" id="EDO01248.1"/>
    </source>
</evidence>
<proteinExistence type="predicted"/>
<dbReference type="AlphaFoldDB" id="A7EEI2"/>
<protein>
    <submittedName>
        <fullName evidence="1">Uncharacterized protein</fullName>
    </submittedName>
</protein>
<accession>A7EEI2</accession>
<dbReference type="InParanoid" id="A7EEI2"/>
<dbReference type="Proteomes" id="UP000001312">
    <property type="component" value="Unassembled WGS sequence"/>
</dbReference>
<name>A7EEI2_SCLS1</name>
<keyword evidence="2" id="KW-1185">Reference proteome</keyword>
<sequence>MKRQPRARCKEQETALIHPPSCKVVGNGQRVKKPNSVPFVRISDVGEETIMGEERKPKYKWSKTPTKSCSLVAARKNMYALEALYNKIALAIGKAT</sequence>